<dbReference type="PANTHER" id="PTHR39465">
    <property type="entry name" value="DNA LIGASE D, 3'-PHOSPHOESTERASE DOMAIN"/>
    <property type="match status" value="1"/>
</dbReference>
<dbReference type="AlphaFoldDB" id="A0A8H6CNU8"/>
<organism evidence="4 5">
    <name type="scientific">Letharia lupina</name>
    <dbReference type="NCBI Taxonomy" id="560253"/>
    <lineage>
        <taxon>Eukaryota</taxon>
        <taxon>Fungi</taxon>
        <taxon>Dikarya</taxon>
        <taxon>Ascomycota</taxon>
        <taxon>Pezizomycotina</taxon>
        <taxon>Lecanoromycetes</taxon>
        <taxon>OSLEUM clade</taxon>
        <taxon>Lecanoromycetidae</taxon>
        <taxon>Lecanorales</taxon>
        <taxon>Lecanorineae</taxon>
        <taxon>Parmeliaceae</taxon>
        <taxon>Letharia</taxon>
    </lineage>
</organism>
<reference evidence="4 5" key="1">
    <citation type="journal article" date="2020" name="Genomics">
        <title>Complete, high-quality genomes from long-read metagenomic sequencing of two wolf lichen thalli reveals enigmatic genome architecture.</title>
        <authorList>
            <person name="McKenzie S.K."/>
            <person name="Walston R.F."/>
            <person name="Allen J.L."/>
        </authorList>
    </citation>
    <scope>NUCLEOTIDE SEQUENCE [LARGE SCALE GENOMIC DNA]</scope>
    <source>
        <strain evidence="4">WasteWater1</strain>
    </source>
</reference>
<name>A0A8H6CNU8_9LECA</name>
<gene>
    <name evidence="4" type="ORF">HO133_008378</name>
</gene>
<dbReference type="InterPro" id="IPR014144">
    <property type="entry name" value="LigD_PE_domain"/>
</dbReference>
<evidence type="ECO:0000259" key="3">
    <source>
        <dbReference type="Pfam" id="PF13298"/>
    </source>
</evidence>
<feature type="domain" description="DNA ligase D 3'-phosphoesterase" evidence="3">
    <location>
        <begin position="181"/>
        <end position="320"/>
    </location>
</feature>
<dbReference type="RefSeq" id="XP_037155245.1">
    <property type="nucleotide sequence ID" value="XM_037299244.1"/>
</dbReference>
<protein>
    <recommendedName>
        <fullName evidence="3">DNA ligase D 3'-phosphoesterase domain-containing protein</fullName>
    </recommendedName>
</protein>
<sequence length="497" mass="56030">MTRHASNDPVKILDQEVITPYLLMGLVGAAAIVILVFEQRPQHYNERALHLRANPMLNSSSPEPEDSDHQSTPHEFFTRHTTPPQSLRASISPPPSRARKTTLHPISYSSGQDPRSAHQSEDTAASLAAVEAGEAQIRNHLEHFSSHLSASAKPSAPLSIHAFEDLYKRNQHEHGRHWVIHQHDHPVAGVHYDLRLQINETSSISWAIMYGLPGNANSRRLSRNATETRVHNVWNHLIETASASTGSLLVWDTGEYEMLPYHENIERVTDDELSGDSDGDCKPSSNLSDSEKLHAAFQNPAQRKIRVRLHGTRLPPSYTLSIRLLSSENRHEQPAKPSRKRRRKVSTDRPLAQATPPTSDLDDDEVVPDAHPKSMDVSLLASEREIAEQEDEEVRLTNTYPGATNSIGSIHQRRWYLSMDRYASGFCPVRIGNRSEGGRRMWMRRREGERLLGFEPFYVMGRELERSVVTGRTADEVMADEGVQGFVGRKGWRPVTE</sequence>
<evidence type="ECO:0000313" key="4">
    <source>
        <dbReference type="EMBL" id="KAF6226937.1"/>
    </source>
</evidence>
<dbReference type="PANTHER" id="PTHR39465:SF1">
    <property type="entry name" value="DNA LIGASE D 3'-PHOSPHOESTERASE DOMAIN-CONTAINING PROTEIN"/>
    <property type="match status" value="1"/>
</dbReference>
<feature type="compositionally biased region" description="Basic and acidic residues" evidence="1">
    <location>
        <begin position="67"/>
        <end position="78"/>
    </location>
</feature>
<dbReference type="EMBL" id="JACCJB010000005">
    <property type="protein sequence ID" value="KAF6226937.1"/>
    <property type="molecule type" value="Genomic_DNA"/>
</dbReference>
<keyword evidence="5" id="KW-1185">Reference proteome</keyword>
<keyword evidence="2" id="KW-1133">Transmembrane helix</keyword>
<evidence type="ECO:0000313" key="5">
    <source>
        <dbReference type="Proteomes" id="UP000593566"/>
    </source>
</evidence>
<keyword evidence="2" id="KW-0472">Membrane</keyword>
<dbReference type="Pfam" id="PF13298">
    <property type="entry name" value="LigD_N"/>
    <property type="match status" value="1"/>
</dbReference>
<feature type="region of interest" description="Disordered" evidence="1">
    <location>
        <begin position="322"/>
        <end position="371"/>
    </location>
</feature>
<dbReference type="Proteomes" id="UP000593566">
    <property type="component" value="Unassembled WGS sequence"/>
</dbReference>
<keyword evidence="2" id="KW-0812">Transmembrane</keyword>
<dbReference type="GeneID" id="59336774"/>
<accession>A0A8H6CNU8</accession>
<evidence type="ECO:0000256" key="1">
    <source>
        <dbReference type="SAM" id="MobiDB-lite"/>
    </source>
</evidence>
<feature type="compositionally biased region" description="Polar residues" evidence="1">
    <location>
        <begin position="79"/>
        <end position="89"/>
    </location>
</feature>
<comment type="caution">
    <text evidence="4">The sequence shown here is derived from an EMBL/GenBank/DDBJ whole genome shotgun (WGS) entry which is preliminary data.</text>
</comment>
<proteinExistence type="predicted"/>
<feature type="region of interest" description="Disordered" evidence="1">
    <location>
        <begin position="55"/>
        <end position="127"/>
    </location>
</feature>
<feature type="region of interest" description="Disordered" evidence="1">
    <location>
        <begin position="270"/>
        <end position="290"/>
    </location>
</feature>
<feature type="transmembrane region" description="Helical" evidence="2">
    <location>
        <begin position="18"/>
        <end position="37"/>
    </location>
</feature>
<evidence type="ECO:0000256" key="2">
    <source>
        <dbReference type="SAM" id="Phobius"/>
    </source>
</evidence>